<accession>A0A819YJM0</accession>
<dbReference type="Proteomes" id="UP000663891">
    <property type="component" value="Unassembled WGS sequence"/>
</dbReference>
<evidence type="ECO:0000313" key="1">
    <source>
        <dbReference type="EMBL" id="CAF1515280.1"/>
    </source>
</evidence>
<reference evidence="2" key="1">
    <citation type="submission" date="2021-02" db="EMBL/GenBank/DDBJ databases">
        <authorList>
            <person name="Nowell W R."/>
        </authorList>
    </citation>
    <scope>NUCLEOTIDE SEQUENCE</scope>
</reference>
<dbReference type="EMBL" id="CAJNON010002687">
    <property type="protein sequence ID" value="CAF1515280.1"/>
    <property type="molecule type" value="Genomic_DNA"/>
</dbReference>
<evidence type="ECO:0000313" key="2">
    <source>
        <dbReference type="EMBL" id="CAF4157897.1"/>
    </source>
</evidence>
<organism evidence="2 3">
    <name type="scientific">Adineta steineri</name>
    <dbReference type="NCBI Taxonomy" id="433720"/>
    <lineage>
        <taxon>Eukaryota</taxon>
        <taxon>Metazoa</taxon>
        <taxon>Spiralia</taxon>
        <taxon>Gnathifera</taxon>
        <taxon>Rotifera</taxon>
        <taxon>Eurotatoria</taxon>
        <taxon>Bdelloidea</taxon>
        <taxon>Adinetida</taxon>
        <taxon>Adinetidae</taxon>
        <taxon>Adineta</taxon>
    </lineage>
</organism>
<protein>
    <submittedName>
        <fullName evidence="2">Uncharacterized protein</fullName>
    </submittedName>
</protein>
<gene>
    <name evidence="2" type="ORF">OKA104_LOCUS38621</name>
    <name evidence="1" type="ORF">VCS650_LOCUS42993</name>
</gene>
<feature type="non-terminal residue" evidence="2">
    <location>
        <position position="1"/>
    </location>
</feature>
<dbReference type="OrthoDB" id="9980685at2759"/>
<proteinExistence type="predicted"/>
<dbReference type="AlphaFoldDB" id="A0A819YJM0"/>
<sequence>SNLLLHLQNNNGSISTQASKIGYMINFRKNNISFIAVLPAFTQCYDDRQDPNAKEWFVARDGFSYTPDFLNFDERIPNLIPYLDYNKLMNISSVIHHNGYIQIFLERIKKH</sequence>
<comment type="caution">
    <text evidence="2">The sequence shown here is derived from an EMBL/GenBank/DDBJ whole genome shotgun (WGS) entry which is preliminary data.</text>
</comment>
<dbReference type="Proteomes" id="UP000663881">
    <property type="component" value="Unassembled WGS sequence"/>
</dbReference>
<evidence type="ECO:0000313" key="3">
    <source>
        <dbReference type="Proteomes" id="UP000663881"/>
    </source>
</evidence>
<dbReference type="EMBL" id="CAJOAY010007077">
    <property type="protein sequence ID" value="CAF4157897.1"/>
    <property type="molecule type" value="Genomic_DNA"/>
</dbReference>
<name>A0A819YJM0_9BILA</name>